<evidence type="ECO:0000259" key="2">
    <source>
        <dbReference type="Pfam" id="PF20150"/>
    </source>
</evidence>
<dbReference type="PANTHER" id="PTHR35910:SF6">
    <property type="entry name" value="2EXR DOMAIN-CONTAINING PROTEIN"/>
    <property type="match status" value="1"/>
</dbReference>
<feature type="compositionally biased region" description="Basic and acidic residues" evidence="1">
    <location>
        <begin position="78"/>
        <end position="97"/>
    </location>
</feature>
<feature type="domain" description="2EXR" evidence="2">
    <location>
        <begin position="112"/>
        <end position="197"/>
    </location>
</feature>
<dbReference type="EMBL" id="PQXJ01000088">
    <property type="protein sequence ID" value="TGO64497.1"/>
    <property type="molecule type" value="Genomic_DNA"/>
</dbReference>
<organism evidence="3 4">
    <name type="scientific">Botryotinia narcissicola</name>
    <dbReference type="NCBI Taxonomy" id="278944"/>
    <lineage>
        <taxon>Eukaryota</taxon>
        <taxon>Fungi</taxon>
        <taxon>Dikarya</taxon>
        <taxon>Ascomycota</taxon>
        <taxon>Pezizomycotina</taxon>
        <taxon>Leotiomycetes</taxon>
        <taxon>Helotiales</taxon>
        <taxon>Sclerotiniaceae</taxon>
        <taxon>Botryotinia</taxon>
    </lineage>
</organism>
<gene>
    <name evidence="3" type="ORF">BOTNAR_0088g00270</name>
</gene>
<name>A0A4Z1J6K8_9HELO</name>
<accession>A0A4Z1J6K8</accession>
<reference evidence="3 4" key="1">
    <citation type="submission" date="2017-12" db="EMBL/GenBank/DDBJ databases">
        <title>Comparative genomics of Botrytis spp.</title>
        <authorList>
            <person name="Valero-Jimenez C.A."/>
            <person name="Tapia P."/>
            <person name="Veloso J."/>
            <person name="Silva-Moreno E."/>
            <person name="Staats M."/>
            <person name="Valdes J.H."/>
            <person name="Van Kan J.A.L."/>
        </authorList>
    </citation>
    <scope>NUCLEOTIDE SEQUENCE [LARGE SCALE GENOMIC DNA]</scope>
    <source>
        <strain evidence="3 4">MUCL2120</strain>
    </source>
</reference>
<comment type="caution">
    <text evidence="3">The sequence shown here is derived from an EMBL/GenBank/DDBJ whole genome shotgun (WGS) entry which is preliminary data.</text>
</comment>
<dbReference type="AlphaFoldDB" id="A0A4Z1J6K8"/>
<evidence type="ECO:0000256" key="1">
    <source>
        <dbReference type="SAM" id="MobiDB-lite"/>
    </source>
</evidence>
<sequence>MSKDDIKSGLTKPLGFRKAFVALSRTSSLTIASIKQKFKSGVTTSHIPSRAKDKEQQKPALTRVQAKNKPPKKKADKKKSEGRTNKDGKTLTKDKRTFNVPKRRSKFGLIEFKHYHNLPKEIRSKIWRATFKTRIVIVEVHVKMNTDIEKMKIVGAHMSVPIALRVCRESRAEALLWYRDLVPEHVRPIYFHPTLDSFAIRAMKVARDADPKKRWAEVTYFVKDIIYILGYMGSVYKEIPKFVRRITMPRACWSQDRFWDTRMQLAWNEGWGYDGLKEIIVLEFLDNTVYYLQHEKFLQSHFEIIKRTHPDCVMPRIRIILDHVGHLPYSSDNFPEIMGEGRYEDIDTKYGSCRKPEIEFHASLDVFIGLCSYYRLPQRHLHNSIYVEDMVQYSHIPGGMKPKKRVAISKALAKLSPRRIYERCNSKRFVAQPVDSESICFTNLPYEIRLMIWHYCCESRVVTITAHNSWTDDSREYKPAISSVHAVMLVTLSINRESRYETLLHYRDLIRNPGLFRDPVYFNPKLDKLAIHVLYKNRYRRWRAVPTHCLCFNFHTLAEISLYSPNMCRMEHFHVSREEALCETSRCYGSLFLLYPDLMHEFNNLKTIVVQSPNVNETMVLNKISKDSSWVVREPVWKAIKSMENFEDDNWRITQRDDHNVPSSYYDRRRGRSTELK</sequence>
<dbReference type="OrthoDB" id="3513892at2759"/>
<dbReference type="InterPro" id="IPR045518">
    <property type="entry name" value="2EXR"/>
</dbReference>
<dbReference type="Proteomes" id="UP000297452">
    <property type="component" value="Unassembled WGS sequence"/>
</dbReference>
<dbReference type="PANTHER" id="PTHR35910">
    <property type="entry name" value="2EXR DOMAIN-CONTAINING PROTEIN"/>
    <property type="match status" value="1"/>
</dbReference>
<dbReference type="Pfam" id="PF20150">
    <property type="entry name" value="2EXR"/>
    <property type="match status" value="2"/>
</dbReference>
<feature type="region of interest" description="Disordered" evidence="1">
    <location>
        <begin position="38"/>
        <end position="97"/>
    </location>
</feature>
<feature type="domain" description="2EXR" evidence="2">
    <location>
        <begin position="440"/>
        <end position="528"/>
    </location>
</feature>
<evidence type="ECO:0000313" key="4">
    <source>
        <dbReference type="Proteomes" id="UP000297452"/>
    </source>
</evidence>
<proteinExistence type="predicted"/>
<evidence type="ECO:0000313" key="3">
    <source>
        <dbReference type="EMBL" id="TGO64497.1"/>
    </source>
</evidence>
<keyword evidence="4" id="KW-1185">Reference proteome</keyword>
<protein>
    <recommendedName>
        <fullName evidence="2">2EXR domain-containing protein</fullName>
    </recommendedName>
</protein>